<evidence type="ECO:0000313" key="3">
    <source>
        <dbReference type="Proteomes" id="UP000316639"/>
    </source>
</evidence>
<keyword evidence="1" id="KW-0472">Membrane</keyword>
<name>A0A563EIS7_9PSEU</name>
<dbReference type="RefSeq" id="WP_146358470.1">
    <property type="nucleotide sequence ID" value="NZ_VOBR01000030.1"/>
</dbReference>
<dbReference type="AlphaFoldDB" id="A0A563EIS7"/>
<keyword evidence="1" id="KW-0812">Transmembrane</keyword>
<accession>A0A563EIS7</accession>
<sequence length="204" mass="22873">MKEAVWSLVGLIGGFALSTIWWYAVSHVWAPRLGFSDKISVLPDATSRSTYRVKVMNTGKRGVIDLSVDTRICYPGVSVYPGLDVPTIMFPLRVPVPNAKAMRLGPGEAWFFRLRMDELLEPDNSDTKAILATLYPVEAQRQGLTFEAMLKRSEGAYLQLRVLCYDQWSGARKYYESQPYKITDIVHGRFDGLEVVPFSADAGS</sequence>
<feature type="transmembrane region" description="Helical" evidence="1">
    <location>
        <begin position="6"/>
        <end position="25"/>
    </location>
</feature>
<organism evidence="2 3">
    <name type="scientific">Lentzea tibetensis</name>
    <dbReference type="NCBI Taxonomy" id="2591470"/>
    <lineage>
        <taxon>Bacteria</taxon>
        <taxon>Bacillati</taxon>
        <taxon>Actinomycetota</taxon>
        <taxon>Actinomycetes</taxon>
        <taxon>Pseudonocardiales</taxon>
        <taxon>Pseudonocardiaceae</taxon>
        <taxon>Lentzea</taxon>
    </lineage>
</organism>
<evidence type="ECO:0000256" key="1">
    <source>
        <dbReference type="SAM" id="Phobius"/>
    </source>
</evidence>
<comment type="caution">
    <text evidence="2">The sequence shown here is derived from an EMBL/GenBank/DDBJ whole genome shotgun (WGS) entry which is preliminary data.</text>
</comment>
<proteinExistence type="predicted"/>
<dbReference type="OrthoDB" id="9429381at2"/>
<keyword evidence="3" id="KW-1185">Reference proteome</keyword>
<keyword evidence="1" id="KW-1133">Transmembrane helix</keyword>
<dbReference type="EMBL" id="VOBR01000030">
    <property type="protein sequence ID" value="TWP46735.1"/>
    <property type="molecule type" value="Genomic_DNA"/>
</dbReference>
<reference evidence="2 3" key="1">
    <citation type="submission" date="2019-07" db="EMBL/GenBank/DDBJ databases">
        <title>Lentzea xizangensis sp. nov., isolated from Qinghai-Tibetan Plateau Soils.</title>
        <authorList>
            <person name="Huang J."/>
        </authorList>
    </citation>
    <scope>NUCLEOTIDE SEQUENCE [LARGE SCALE GENOMIC DNA]</scope>
    <source>
        <strain evidence="2 3">FXJ1.1311</strain>
    </source>
</reference>
<protein>
    <submittedName>
        <fullName evidence="2">Uncharacterized protein</fullName>
    </submittedName>
</protein>
<evidence type="ECO:0000313" key="2">
    <source>
        <dbReference type="EMBL" id="TWP46735.1"/>
    </source>
</evidence>
<gene>
    <name evidence="2" type="ORF">FKR81_34690</name>
</gene>
<dbReference type="Proteomes" id="UP000316639">
    <property type="component" value="Unassembled WGS sequence"/>
</dbReference>